<sequence length="191" mass="19795">MIRGRDWLGQLQLTLAAFALVFAVFGVGSLVYLLGGNAVCTEVLGAEPVVAVPGLRAGATAGATVSVCTESPSGAQSVYAFLVEGLWPLVIMVAAALLWRIVRDARRSDPFTAVTVRRLRRLTVFVLLAGGAAAVAQMVAADALAASFVEGGFHPSNAPVWAWLVVGLGLAAIAEIVNRGVALRAELDTVI</sequence>
<keyword evidence="1" id="KW-0472">Membrane</keyword>
<evidence type="ECO:0000313" key="2">
    <source>
        <dbReference type="EMBL" id="REG02296.1"/>
    </source>
</evidence>
<name>A0A3D9ZYW9_9ACTN</name>
<keyword evidence="3" id="KW-1185">Reference proteome</keyword>
<comment type="caution">
    <text evidence="2">The sequence shown here is derived from an EMBL/GenBank/DDBJ whole genome shotgun (WGS) entry which is preliminary data.</text>
</comment>
<protein>
    <submittedName>
        <fullName evidence="2">DUF2975 family protein</fullName>
    </submittedName>
</protein>
<dbReference type="EMBL" id="QUMQ01000001">
    <property type="protein sequence ID" value="REG02296.1"/>
    <property type="molecule type" value="Genomic_DNA"/>
</dbReference>
<feature type="transmembrane region" description="Helical" evidence="1">
    <location>
        <begin position="122"/>
        <end position="140"/>
    </location>
</feature>
<dbReference type="RefSeq" id="WP_116075166.1">
    <property type="nucleotide sequence ID" value="NZ_BONB01000005.1"/>
</dbReference>
<feature type="transmembrane region" description="Helical" evidence="1">
    <location>
        <begin position="79"/>
        <end position="102"/>
    </location>
</feature>
<evidence type="ECO:0000256" key="1">
    <source>
        <dbReference type="SAM" id="Phobius"/>
    </source>
</evidence>
<keyword evidence="1" id="KW-1133">Transmembrane helix</keyword>
<dbReference type="InterPro" id="IPR021354">
    <property type="entry name" value="DUF2975"/>
</dbReference>
<reference evidence="2 3" key="1">
    <citation type="submission" date="2018-08" db="EMBL/GenBank/DDBJ databases">
        <title>Sequencing the genomes of 1000 actinobacteria strains.</title>
        <authorList>
            <person name="Klenk H.-P."/>
        </authorList>
    </citation>
    <scope>NUCLEOTIDE SEQUENCE [LARGE SCALE GENOMIC DNA]</scope>
    <source>
        <strain evidence="2 3">DSM 44099</strain>
    </source>
</reference>
<feature type="transmembrane region" description="Helical" evidence="1">
    <location>
        <begin position="160"/>
        <end position="177"/>
    </location>
</feature>
<keyword evidence="1" id="KW-0812">Transmembrane</keyword>
<evidence type="ECO:0000313" key="3">
    <source>
        <dbReference type="Proteomes" id="UP000256913"/>
    </source>
</evidence>
<dbReference type="Proteomes" id="UP000256913">
    <property type="component" value="Unassembled WGS sequence"/>
</dbReference>
<proteinExistence type="predicted"/>
<feature type="transmembrane region" description="Helical" evidence="1">
    <location>
        <begin position="12"/>
        <end position="34"/>
    </location>
</feature>
<accession>A0A3D9ZYW9</accession>
<dbReference type="AlphaFoldDB" id="A0A3D9ZYW9"/>
<gene>
    <name evidence="2" type="ORF">DFJ67_8389</name>
</gene>
<dbReference type="Pfam" id="PF11188">
    <property type="entry name" value="DUF2975"/>
    <property type="match status" value="1"/>
</dbReference>
<organism evidence="2 3">
    <name type="scientific">Asanoa ferruginea</name>
    <dbReference type="NCBI Taxonomy" id="53367"/>
    <lineage>
        <taxon>Bacteria</taxon>
        <taxon>Bacillati</taxon>
        <taxon>Actinomycetota</taxon>
        <taxon>Actinomycetes</taxon>
        <taxon>Micromonosporales</taxon>
        <taxon>Micromonosporaceae</taxon>
        <taxon>Asanoa</taxon>
    </lineage>
</organism>